<keyword evidence="4" id="KW-1003">Cell membrane</keyword>
<dbReference type="RefSeq" id="WP_005664737.1">
    <property type="nucleotide sequence ID" value="NZ_CP089168.1"/>
</dbReference>
<name>A0A0D0HTN4_HAEIF</name>
<sequence length="416" mass="46374">MNTPFFISWRYQRGKQKNPLVALIAKFSAIGIALGVAVLIVGLSAMNGFERELNQRILAVVPHIEIFSAPQAKDPTIHHWQNLEKRLQQNPQIKGISPFVSFTALVENGSKLKVVQVKGVEKQAEDKVSSIGNFVQEQGWNKFEKEGGLVLGSGIAKELDVKVGDWITLLISQQNGDEQFAQPTREPVQVTAILRLDGQLDYSYALLPLAQAQTFLTYQPDQITGVELKLDDPFSVRNLDLSMLNDYPQMLYMQNWISKFGYMYRDIQLIRTVMYIAMVLVIGVACFNIVSTLIMAVKDKQGDIAIMRTLGANNAFIKRIFIWYGLQAGMKGCLIGIVLGIILALNLTTFIQGIEWVIGKKLLSGDVYFVDFLPSELHWLDVLMVLISALALSLMASLYPASRAAKLQPAQVLSSH</sequence>
<evidence type="ECO:0000313" key="11">
    <source>
        <dbReference type="EMBL" id="KIS35549.1"/>
    </source>
</evidence>
<proteinExistence type="inferred from homology"/>
<accession>A0A0D0HTN4</accession>
<dbReference type="AlphaFoldDB" id="A0A0D0HTN4"/>
<dbReference type="InterPro" id="IPR025857">
    <property type="entry name" value="MacB_PCD"/>
</dbReference>
<comment type="subcellular location">
    <subcellularLocation>
        <location evidence="1">Cell membrane</location>
        <topology evidence="1">Multi-pass membrane protein</topology>
    </subcellularLocation>
</comment>
<feature type="domain" description="ABC3 transporter permease C-terminal" evidence="9">
    <location>
        <begin position="276"/>
        <end position="409"/>
    </location>
</feature>
<evidence type="ECO:0000259" key="10">
    <source>
        <dbReference type="Pfam" id="PF12704"/>
    </source>
</evidence>
<comment type="caution">
    <text evidence="11">The sequence shown here is derived from an EMBL/GenBank/DDBJ whole genome shotgun (WGS) entry which is preliminary data.</text>
</comment>
<keyword evidence="3" id="KW-0813">Transport</keyword>
<gene>
    <name evidence="11" type="primary">lolE</name>
    <name evidence="11" type="ORF">NTHI1209_01156</name>
</gene>
<dbReference type="NCBIfam" id="NF008357">
    <property type="entry name" value="PRK11146.1"/>
    <property type="match status" value="1"/>
</dbReference>
<evidence type="ECO:0000259" key="9">
    <source>
        <dbReference type="Pfam" id="PF02687"/>
    </source>
</evidence>
<dbReference type="Pfam" id="PF02687">
    <property type="entry name" value="FtsX"/>
    <property type="match status" value="1"/>
</dbReference>
<keyword evidence="7 8" id="KW-0472">Membrane</keyword>
<feature type="transmembrane region" description="Helical" evidence="8">
    <location>
        <begin position="378"/>
        <end position="399"/>
    </location>
</feature>
<evidence type="ECO:0000313" key="12">
    <source>
        <dbReference type="Proteomes" id="UP000050700"/>
    </source>
</evidence>
<dbReference type="GO" id="GO:0044874">
    <property type="term" value="P:lipoprotein localization to outer membrane"/>
    <property type="evidence" value="ECO:0007669"/>
    <property type="project" value="InterPro"/>
</dbReference>
<dbReference type="Proteomes" id="UP000050700">
    <property type="component" value="Unassembled WGS sequence"/>
</dbReference>
<comment type="similarity">
    <text evidence="2">Belongs to the ABC-4 integral membrane protein family. LolC/E subfamily.</text>
</comment>
<dbReference type="GO" id="GO:0098797">
    <property type="term" value="C:plasma membrane protein complex"/>
    <property type="evidence" value="ECO:0007669"/>
    <property type="project" value="TreeGrafter"/>
</dbReference>
<feature type="transmembrane region" description="Helical" evidence="8">
    <location>
        <begin position="333"/>
        <end position="358"/>
    </location>
</feature>
<dbReference type="NCBIfam" id="TIGR02212">
    <property type="entry name" value="lolCE"/>
    <property type="match status" value="1"/>
</dbReference>
<evidence type="ECO:0000256" key="7">
    <source>
        <dbReference type="ARBA" id="ARBA00023136"/>
    </source>
</evidence>
<feature type="domain" description="MacB-like periplasmic core" evidence="10">
    <location>
        <begin position="28"/>
        <end position="236"/>
    </location>
</feature>
<dbReference type="GO" id="GO:0042953">
    <property type="term" value="P:lipoprotein transport"/>
    <property type="evidence" value="ECO:0007669"/>
    <property type="project" value="InterPro"/>
</dbReference>
<dbReference type="EMBL" id="JMQP01000002">
    <property type="protein sequence ID" value="KIS35549.1"/>
    <property type="molecule type" value="Genomic_DNA"/>
</dbReference>
<dbReference type="PANTHER" id="PTHR30489">
    <property type="entry name" value="LIPOPROTEIN-RELEASING SYSTEM TRANSMEMBRANE PROTEIN LOLE"/>
    <property type="match status" value="1"/>
</dbReference>
<protein>
    <submittedName>
        <fullName evidence="11">Lipoprotein-releasing system transmembrane protein lolE</fullName>
    </submittedName>
</protein>
<feature type="transmembrane region" description="Helical" evidence="8">
    <location>
        <begin position="273"/>
        <end position="294"/>
    </location>
</feature>
<dbReference type="PANTHER" id="PTHR30489:SF0">
    <property type="entry name" value="LIPOPROTEIN-RELEASING SYSTEM TRANSMEMBRANE PROTEIN LOLE"/>
    <property type="match status" value="1"/>
</dbReference>
<keyword evidence="6 8" id="KW-1133">Transmembrane helix</keyword>
<reference evidence="11 12" key="1">
    <citation type="submission" date="2014-05" db="EMBL/GenBank/DDBJ databases">
        <title>Methylome analysis of the phasevarions of Haemophilus influenzae.</title>
        <authorList>
            <person name="Atack J.M."/>
            <person name="Fox K.L."/>
            <person name="Power P.M."/>
            <person name="Clark T."/>
            <person name="Jurcisek J."/>
            <person name="Korlach J."/>
            <person name="Bakaletz L.O."/>
            <person name="Jennings M.P."/>
        </authorList>
    </citation>
    <scope>NUCLEOTIDE SEQUENCE [LARGE SCALE GENOMIC DNA]</scope>
    <source>
        <strain evidence="11 12">1209</strain>
    </source>
</reference>
<dbReference type="Pfam" id="PF12704">
    <property type="entry name" value="MacB_PCD"/>
    <property type="match status" value="1"/>
</dbReference>
<evidence type="ECO:0000256" key="3">
    <source>
        <dbReference type="ARBA" id="ARBA00022448"/>
    </source>
</evidence>
<organism evidence="11 12">
    <name type="scientific">Haemophilus influenzae</name>
    <dbReference type="NCBI Taxonomy" id="727"/>
    <lineage>
        <taxon>Bacteria</taxon>
        <taxon>Pseudomonadati</taxon>
        <taxon>Pseudomonadota</taxon>
        <taxon>Gammaproteobacteria</taxon>
        <taxon>Pasteurellales</taxon>
        <taxon>Pasteurellaceae</taxon>
        <taxon>Haemophilus</taxon>
    </lineage>
</organism>
<evidence type="ECO:0000256" key="8">
    <source>
        <dbReference type="SAM" id="Phobius"/>
    </source>
</evidence>
<dbReference type="PATRIC" id="fig|727.564.peg.507"/>
<evidence type="ECO:0000256" key="2">
    <source>
        <dbReference type="ARBA" id="ARBA00005236"/>
    </source>
</evidence>
<keyword evidence="5 8" id="KW-0812">Transmembrane</keyword>
<dbReference type="NCBIfam" id="TIGR02213">
    <property type="entry name" value="lolE_release"/>
    <property type="match status" value="1"/>
</dbReference>
<evidence type="ECO:0000256" key="1">
    <source>
        <dbReference type="ARBA" id="ARBA00004651"/>
    </source>
</evidence>
<keyword evidence="11" id="KW-0449">Lipoprotein</keyword>
<evidence type="ECO:0000256" key="4">
    <source>
        <dbReference type="ARBA" id="ARBA00022475"/>
    </source>
</evidence>
<dbReference type="InterPro" id="IPR051447">
    <property type="entry name" value="Lipoprotein-release_system"/>
</dbReference>
<feature type="transmembrane region" description="Helical" evidence="8">
    <location>
        <begin position="20"/>
        <end position="46"/>
    </location>
</feature>
<dbReference type="InterPro" id="IPR011925">
    <property type="entry name" value="LolCE_TM"/>
</dbReference>
<evidence type="ECO:0000256" key="5">
    <source>
        <dbReference type="ARBA" id="ARBA00022692"/>
    </source>
</evidence>
<dbReference type="InterPro" id="IPR011926">
    <property type="entry name" value="LolE_gammaproteobact"/>
</dbReference>
<dbReference type="InterPro" id="IPR003838">
    <property type="entry name" value="ABC3_permease_C"/>
</dbReference>
<evidence type="ECO:0000256" key="6">
    <source>
        <dbReference type="ARBA" id="ARBA00022989"/>
    </source>
</evidence>